<name>A0ABQ5FE56_9ASTR</name>
<gene>
    <name evidence="2" type="ORF">Tco_1004801</name>
</gene>
<proteinExistence type="predicted"/>
<sequence length="200" mass="23161">MLATGRYAQWRSRFLCYINTKTNGDALRKCILEGPYKPSTKHTANEMWIAIERLQQGESLNIQNVKTNFFWKFRKFTSQDGESMESYYSRLYKIMNEMIRNNLQVATMQYQKEVNEIRAERIAKSANPLALVVAAQQYPDNYYQVPKPQRAYAPTPKQSFSTRSNVSTRHKGKEITKPVTPLSESGSDEDSDPEQAQKDK</sequence>
<evidence type="ECO:0000313" key="2">
    <source>
        <dbReference type="EMBL" id="GJT61268.1"/>
    </source>
</evidence>
<dbReference type="Proteomes" id="UP001151760">
    <property type="component" value="Unassembled WGS sequence"/>
</dbReference>
<dbReference type="EMBL" id="BQNB010017273">
    <property type="protein sequence ID" value="GJT61268.1"/>
    <property type="molecule type" value="Genomic_DNA"/>
</dbReference>
<evidence type="ECO:0000256" key="1">
    <source>
        <dbReference type="SAM" id="MobiDB-lite"/>
    </source>
</evidence>
<protein>
    <recommendedName>
        <fullName evidence="4">Gag protein</fullName>
    </recommendedName>
</protein>
<evidence type="ECO:0008006" key="4">
    <source>
        <dbReference type="Google" id="ProtNLM"/>
    </source>
</evidence>
<organism evidence="2 3">
    <name type="scientific">Tanacetum coccineum</name>
    <dbReference type="NCBI Taxonomy" id="301880"/>
    <lineage>
        <taxon>Eukaryota</taxon>
        <taxon>Viridiplantae</taxon>
        <taxon>Streptophyta</taxon>
        <taxon>Embryophyta</taxon>
        <taxon>Tracheophyta</taxon>
        <taxon>Spermatophyta</taxon>
        <taxon>Magnoliopsida</taxon>
        <taxon>eudicotyledons</taxon>
        <taxon>Gunneridae</taxon>
        <taxon>Pentapetalae</taxon>
        <taxon>asterids</taxon>
        <taxon>campanulids</taxon>
        <taxon>Asterales</taxon>
        <taxon>Asteraceae</taxon>
        <taxon>Asteroideae</taxon>
        <taxon>Anthemideae</taxon>
        <taxon>Anthemidinae</taxon>
        <taxon>Tanacetum</taxon>
    </lineage>
</organism>
<feature type="compositionally biased region" description="Polar residues" evidence="1">
    <location>
        <begin position="156"/>
        <end position="167"/>
    </location>
</feature>
<feature type="region of interest" description="Disordered" evidence="1">
    <location>
        <begin position="146"/>
        <end position="200"/>
    </location>
</feature>
<keyword evidence="3" id="KW-1185">Reference proteome</keyword>
<accession>A0ABQ5FE56</accession>
<evidence type="ECO:0000313" key="3">
    <source>
        <dbReference type="Proteomes" id="UP001151760"/>
    </source>
</evidence>
<comment type="caution">
    <text evidence="2">The sequence shown here is derived from an EMBL/GenBank/DDBJ whole genome shotgun (WGS) entry which is preliminary data.</text>
</comment>
<reference evidence="2" key="1">
    <citation type="journal article" date="2022" name="Int. J. Mol. Sci.">
        <title>Draft Genome of Tanacetum Coccineum: Genomic Comparison of Closely Related Tanacetum-Family Plants.</title>
        <authorList>
            <person name="Yamashiro T."/>
            <person name="Shiraishi A."/>
            <person name="Nakayama K."/>
            <person name="Satake H."/>
        </authorList>
    </citation>
    <scope>NUCLEOTIDE SEQUENCE</scope>
</reference>
<reference evidence="2" key="2">
    <citation type="submission" date="2022-01" db="EMBL/GenBank/DDBJ databases">
        <authorList>
            <person name="Yamashiro T."/>
            <person name="Shiraishi A."/>
            <person name="Satake H."/>
            <person name="Nakayama K."/>
        </authorList>
    </citation>
    <scope>NUCLEOTIDE SEQUENCE</scope>
</reference>